<evidence type="ECO:0000313" key="3">
    <source>
        <dbReference type="EMBL" id="EPI08701.1"/>
    </source>
</evidence>
<reference evidence="3 4" key="1">
    <citation type="submission" date="2013-06" db="EMBL/GenBank/DDBJ databases">
        <authorList>
            <person name="Weinstock G."/>
            <person name="Sodergren E."/>
            <person name="Lobos E.A."/>
            <person name="Fulton L."/>
            <person name="Fulton R."/>
            <person name="Courtney L."/>
            <person name="Fronick C."/>
            <person name="O'Laughlin M."/>
            <person name="Godfrey J."/>
            <person name="Wilson R.M."/>
            <person name="Miner T."/>
            <person name="Farmer C."/>
            <person name="Delehaunty K."/>
            <person name="Cordes M."/>
            <person name="Minx P."/>
            <person name="Tomlinson C."/>
            <person name="Chen J."/>
            <person name="Wollam A."/>
            <person name="Pepin K.H."/>
            <person name="Bhonagiri V."/>
            <person name="Zhang X."/>
            <person name="Warren W."/>
            <person name="Mitreva M."/>
            <person name="Mardis E.R."/>
            <person name="Wilson R.K."/>
        </authorList>
    </citation>
    <scope>NUCLEOTIDE SEQUENCE [LARGE SCALE GENOMIC DNA]</scope>
    <source>
        <strain evidence="3 4">RP2S-4</strain>
    </source>
</reference>
<comment type="caution">
    <text evidence="3">The sequence shown here is derived from an EMBL/GenBank/DDBJ whole genome shotgun (WGS) entry which is preliminary data.</text>
</comment>
<name>A0ABC9TIY7_ENTFL</name>
<protein>
    <submittedName>
        <fullName evidence="3">Initiator RepB protein</fullName>
    </submittedName>
</protein>
<dbReference type="AlphaFoldDB" id="A0ABC9TIY7"/>
<evidence type="ECO:0000259" key="2">
    <source>
        <dbReference type="Pfam" id="PF01051"/>
    </source>
</evidence>
<dbReference type="InterPro" id="IPR036390">
    <property type="entry name" value="WH_DNA-bd_sf"/>
</dbReference>
<proteinExistence type="inferred from homology"/>
<dbReference type="InterPro" id="IPR000525">
    <property type="entry name" value="Initiator_Rep_WH1"/>
</dbReference>
<organism evidence="3 4">
    <name type="scientific">Enterococcus faecalis RP2S-4</name>
    <dbReference type="NCBI Taxonomy" id="1244145"/>
    <lineage>
        <taxon>Bacteria</taxon>
        <taxon>Bacillati</taxon>
        <taxon>Bacillota</taxon>
        <taxon>Bacilli</taxon>
        <taxon>Lactobacillales</taxon>
        <taxon>Enterococcaceae</taxon>
        <taxon>Enterococcus</taxon>
    </lineage>
</organism>
<dbReference type="Pfam" id="PF21205">
    <property type="entry name" value="Rep3_C"/>
    <property type="match status" value="1"/>
</dbReference>
<comment type="similarity">
    <text evidence="1">Belongs to the initiator RepB protein family.</text>
</comment>
<dbReference type="SUPFAM" id="SSF46785">
    <property type="entry name" value="Winged helix' DNA-binding domain"/>
    <property type="match status" value="2"/>
</dbReference>
<sequence length="243" mass="28020">MNGGVHVNQLELFHDKDLDPYIVRKSTGLIREAKHSLSAKELTLIDYLISQVKQHDSELYEIEVPIKELNEICKFGSGGAAYSSTMEALLTLANKGFWFEMSNGTKTIGRWLDKAYVKNGIARLQLDKDLSPHLLGLVRSGNYTQFYFADVVNLKSLFAKRLYEELRSYNDENTVELSVERIKELFNKENLEWSRVQAYLRKAKKNINENTFMTIDYETVRKGRKTVSVRFHVTKKKGDLLEG</sequence>
<evidence type="ECO:0000256" key="1">
    <source>
        <dbReference type="ARBA" id="ARBA00038283"/>
    </source>
</evidence>
<dbReference type="InterPro" id="IPR036388">
    <property type="entry name" value="WH-like_DNA-bd_sf"/>
</dbReference>
<dbReference type="Gene3D" id="1.10.10.10">
    <property type="entry name" value="Winged helix-like DNA-binding domain superfamily/Winged helix DNA-binding domain"/>
    <property type="match status" value="2"/>
</dbReference>
<evidence type="ECO:0000313" key="4">
    <source>
        <dbReference type="Proteomes" id="UP000015750"/>
    </source>
</evidence>
<dbReference type="Pfam" id="PF01051">
    <property type="entry name" value="Rep3_N"/>
    <property type="match status" value="1"/>
</dbReference>
<feature type="domain" description="Initiator Rep protein WH1" evidence="2">
    <location>
        <begin position="22"/>
        <end position="165"/>
    </location>
</feature>
<dbReference type="EMBL" id="ATIR01000044">
    <property type="protein sequence ID" value="EPI08701.1"/>
    <property type="molecule type" value="Genomic_DNA"/>
</dbReference>
<dbReference type="Proteomes" id="UP000015750">
    <property type="component" value="Unassembled WGS sequence"/>
</dbReference>
<gene>
    <name evidence="3" type="ORF">D358_01476</name>
</gene>
<accession>A0ABC9TIY7</accession>